<dbReference type="RefSeq" id="WP_058750241.1">
    <property type="nucleotide sequence ID" value="NZ_LDRC01000062.1"/>
</dbReference>
<dbReference type="InterPro" id="IPR001466">
    <property type="entry name" value="Beta-lactam-related"/>
</dbReference>
<protein>
    <submittedName>
        <fullName evidence="2">Beta-lactamase</fullName>
    </submittedName>
</protein>
<feature type="domain" description="Beta-lactamase-related" evidence="1">
    <location>
        <begin position="38"/>
        <end position="301"/>
    </location>
</feature>
<evidence type="ECO:0000313" key="2">
    <source>
        <dbReference type="EMBL" id="KTR51069.1"/>
    </source>
</evidence>
<dbReference type="PATRIC" id="fig|465820.4.peg.2649"/>
<dbReference type="SUPFAM" id="SSF56601">
    <property type="entry name" value="beta-lactamase/transpeptidase-like"/>
    <property type="match status" value="1"/>
</dbReference>
<dbReference type="Gene3D" id="3.40.710.10">
    <property type="entry name" value="DD-peptidase/beta-lactamase superfamily"/>
    <property type="match status" value="1"/>
</dbReference>
<evidence type="ECO:0000313" key="3">
    <source>
        <dbReference type="Proteomes" id="UP000072763"/>
    </source>
</evidence>
<accession>A0A147DNS8</accession>
<dbReference type="AlphaFoldDB" id="A0A147DNS8"/>
<gene>
    <name evidence="2" type="ORF">NS359_12020</name>
</gene>
<name>A0A147DNS8_9MICO</name>
<dbReference type="InterPro" id="IPR050789">
    <property type="entry name" value="Diverse_Enzym_Activities"/>
</dbReference>
<dbReference type="InterPro" id="IPR012338">
    <property type="entry name" value="Beta-lactam/transpept-like"/>
</dbReference>
<dbReference type="Proteomes" id="UP000072763">
    <property type="component" value="Unassembled WGS sequence"/>
</dbReference>
<dbReference type="OrthoDB" id="9773047at2"/>
<dbReference type="PANTHER" id="PTHR43283">
    <property type="entry name" value="BETA-LACTAMASE-RELATED"/>
    <property type="match status" value="1"/>
</dbReference>
<dbReference type="STRING" id="465820.NS263_03040"/>
<dbReference type="EMBL" id="LDRC01000062">
    <property type="protein sequence ID" value="KTR51069.1"/>
    <property type="molecule type" value="Genomic_DNA"/>
</dbReference>
<proteinExistence type="predicted"/>
<organism evidence="2 3">
    <name type="scientific">Curtobacterium oceanosedimentum</name>
    <dbReference type="NCBI Taxonomy" id="465820"/>
    <lineage>
        <taxon>Bacteria</taxon>
        <taxon>Bacillati</taxon>
        <taxon>Actinomycetota</taxon>
        <taxon>Actinomycetes</taxon>
        <taxon>Micrococcales</taxon>
        <taxon>Microbacteriaceae</taxon>
        <taxon>Curtobacterium</taxon>
    </lineage>
</organism>
<dbReference type="PANTHER" id="PTHR43283:SF7">
    <property type="entry name" value="BETA-LACTAMASE-RELATED DOMAIN-CONTAINING PROTEIN"/>
    <property type="match status" value="1"/>
</dbReference>
<reference evidence="2 3" key="1">
    <citation type="journal article" date="2016" name="Front. Microbiol.">
        <title>Genomic Resource of Rice Seed Associated Bacteria.</title>
        <authorList>
            <person name="Midha S."/>
            <person name="Bansal K."/>
            <person name="Sharma S."/>
            <person name="Kumar N."/>
            <person name="Patil P.P."/>
            <person name="Chaudhry V."/>
            <person name="Patil P.B."/>
        </authorList>
    </citation>
    <scope>NUCLEOTIDE SEQUENCE [LARGE SCALE GENOMIC DNA]</scope>
    <source>
        <strain evidence="2 3">NS359</strain>
    </source>
</reference>
<dbReference type="Pfam" id="PF00144">
    <property type="entry name" value="Beta-lactamase"/>
    <property type="match status" value="1"/>
</dbReference>
<comment type="caution">
    <text evidence="2">The sequence shown here is derived from an EMBL/GenBank/DDBJ whole genome shotgun (WGS) entry which is preliminary data.</text>
</comment>
<sequence length="469" mass="50085">MTTTFPRSTPSALGIDAGGVAAFLDALESTPDVEPHSIVLLRHGRVVAQGWWAPYAADRVHLLYSLSKSFTAAAVGIAVREGLVDLDATVLSWFPELDADVTDERSRRIRVRHLLAMASGHREETLQRAEATDPEDLVRGFLLTPPDEEPGTVFAYNQPCTYTLAAIVRRAGGGSLVDYLRPRLLDPLGIDDLAWKRDDTGAELGFSGAYAPTAAVAALGQLYLQRGVWDGQRILDEDWVDAATSTQVENPDEENLDWRQGYGFQFWMARHGFRGDGAYGQFCVVLPEQDVVLALTGQSLDMQAVLDAAWQHLLPAIAPHDRDAPHAAPADGSDADVGLEARLASLGLPPVQGGHLTGAAAGSYESDGVLEGLRLEPDTDTGGAAWRLTVDVDGGLLSFPVGQGEWAVDGPLAASAATGADGVVDVLVRFVETPHAARLRLDPGTGTASGEWVTQPLHDGPLTLRRPTT</sequence>
<evidence type="ECO:0000259" key="1">
    <source>
        <dbReference type="Pfam" id="PF00144"/>
    </source>
</evidence>